<accession>A0A222E5P2</accession>
<feature type="compositionally biased region" description="Polar residues" evidence="1">
    <location>
        <begin position="12"/>
        <end position="25"/>
    </location>
</feature>
<gene>
    <name evidence="3" type="ORF">ANTHELSMS3_02861</name>
</gene>
<dbReference type="InterPro" id="IPR036844">
    <property type="entry name" value="Hint_dom_sf"/>
</dbReference>
<keyword evidence="4" id="KW-1185">Reference proteome</keyword>
<dbReference type="KEGG" id="aht:ANTHELSMS3_02861"/>
<proteinExistence type="predicted"/>
<dbReference type="Pfam" id="PF13403">
    <property type="entry name" value="Hint_2"/>
    <property type="match status" value="1"/>
</dbReference>
<organism evidence="3 4">
    <name type="scientific">Antarctobacter heliothermus</name>
    <dbReference type="NCBI Taxonomy" id="74033"/>
    <lineage>
        <taxon>Bacteria</taxon>
        <taxon>Pseudomonadati</taxon>
        <taxon>Pseudomonadota</taxon>
        <taxon>Alphaproteobacteria</taxon>
        <taxon>Rhodobacterales</taxon>
        <taxon>Roseobacteraceae</taxon>
        <taxon>Antarctobacter</taxon>
    </lineage>
</organism>
<dbReference type="Gene3D" id="2.170.16.10">
    <property type="entry name" value="Hedgehog/Intein (Hint) domain"/>
    <property type="match status" value="1"/>
</dbReference>
<name>A0A222E5P2_9RHOB</name>
<feature type="region of interest" description="Disordered" evidence="1">
    <location>
        <begin position="1"/>
        <end position="25"/>
    </location>
</feature>
<dbReference type="EMBL" id="CP022540">
    <property type="protein sequence ID" value="ASP21515.1"/>
    <property type="molecule type" value="Genomic_DNA"/>
</dbReference>
<dbReference type="SUPFAM" id="SSF51294">
    <property type="entry name" value="Hedgehog/intein (Hint) domain"/>
    <property type="match status" value="1"/>
</dbReference>
<dbReference type="CDD" id="cd00081">
    <property type="entry name" value="Hint"/>
    <property type="match status" value="1"/>
</dbReference>
<reference evidence="3 4" key="1">
    <citation type="submission" date="2017-07" db="EMBL/GenBank/DDBJ databases">
        <title>Genome Sequence of Antarctobacter heliothermus Strain SMS3 Isolated from a culture of the Diatom Skeletonema marinoi.</title>
        <authorList>
            <person name="Topel M."/>
            <person name="Pinder M.I.M."/>
            <person name="Johansson O.N."/>
            <person name="Kourtchenko O."/>
            <person name="Godhe A."/>
            <person name="Clarke A.K."/>
        </authorList>
    </citation>
    <scope>NUCLEOTIDE SEQUENCE [LARGE SCALE GENOMIC DNA]</scope>
    <source>
        <strain evidence="3 4">SMS3</strain>
    </source>
</reference>
<feature type="domain" description="Hint" evidence="2">
    <location>
        <begin position="163"/>
        <end position="272"/>
    </location>
</feature>
<evidence type="ECO:0000256" key="1">
    <source>
        <dbReference type="SAM" id="MobiDB-lite"/>
    </source>
</evidence>
<dbReference type="InterPro" id="IPR028992">
    <property type="entry name" value="Hedgehog/Intein_dom"/>
</dbReference>
<dbReference type="SMART" id="SM00306">
    <property type="entry name" value="HintN"/>
    <property type="match status" value="1"/>
</dbReference>
<dbReference type="Proteomes" id="UP000203589">
    <property type="component" value="Chromosome"/>
</dbReference>
<dbReference type="AlphaFoldDB" id="A0A222E5P2"/>
<dbReference type="InterPro" id="IPR003587">
    <property type="entry name" value="Hint_dom_N"/>
</dbReference>
<evidence type="ECO:0000313" key="4">
    <source>
        <dbReference type="Proteomes" id="UP000203589"/>
    </source>
</evidence>
<protein>
    <submittedName>
        <fullName evidence="3">Hint domain protein</fullName>
    </submittedName>
</protein>
<sequence length="352" mass="38044">MGNRGYPDTHPSCESSMSQSDPTRATQSLQVYRADMLRVVNGANLGDAIGFADELVHDDVYRLSPLAVLKPLGVVTGATPPFRVAQGSALGAAGSDLHLDCCVTFMSGDGQTTEALVLVEVDGEGNAAEVYLLPLAPMTPRADYVLVGVDVEAALPRYAQVACVSFTAGTMITLADGAQRAVEELTVGDRILTRDDGPQPIRWLGHQTVRAVGAFAPICIREGVLNNTRDLLVSPDHRLFIYQRRDHLGAGRSELLVRARHLVNGDSVARRKGGFVDYYQMLFDTHQIIYAEGIAAESMLVDTRTRAALPKDLELSDLLPGHRRSNPHALEVEEHLLNRPDAADVLRKSSGG</sequence>
<evidence type="ECO:0000259" key="2">
    <source>
        <dbReference type="SMART" id="SM00306"/>
    </source>
</evidence>
<evidence type="ECO:0000313" key="3">
    <source>
        <dbReference type="EMBL" id="ASP21515.1"/>
    </source>
</evidence>